<evidence type="ECO:0000313" key="2">
    <source>
        <dbReference type="Proteomes" id="UP001060085"/>
    </source>
</evidence>
<reference evidence="2" key="1">
    <citation type="journal article" date="2023" name="Nat. Plants">
        <title>Single-cell RNA sequencing provides a high-resolution roadmap for understanding the multicellular compartmentation of specialized metabolism.</title>
        <authorList>
            <person name="Sun S."/>
            <person name="Shen X."/>
            <person name="Li Y."/>
            <person name="Li Y."/>
            <person name="Wang S."/>
            <person name="Li R."/>
            <person name="Zhang H."/>
            <person name="Shen G."/>
            <person name="Guo B."/>
            <person name="Wei J."/>
            <person name="Xu J."/>
            <person name="St-Pierre B."/>
            <person name="Chen S."/>
            <person name="Sun C."/>
        </authorList>
    </citation>
    <scope>NUCLEOTIDE SEQUENCE [LARGE SCALE GENOMIC DNA]</scope>
</reference>
<dbReference type="Proteomes" id="UP001060085">
    <property type="component" value="Linkage Group LG07"/>
</dbReference>
<dbReference type="EMBL" id="CM044707">
    <property type="protein sequence ID" value="KAI5655355.1"/>
    <property type="molecule type" value="Genomic_DNA"/>
</dbReference>
<comment type="caution">
    <text evidence="1">The sequence shown here is derived from an EMBL/GenBank/DDBJ whole genome shotgun (WGS) entry which is preliminary data.</text>
</comment>
<proteinExistence type="predicted"/>
<name>A0ACC0A527_CATRO</name>
<organism evidence="1 2">
    <name type="scientific">Catharanthus roseus</name>
    <name type="common">Madagascar periwinkle</name>
    <name type="synonym">Vinca rosea</name>
    <dbReference type="NCBI Taxonomy" id="4058"/>
    <lineage>
        <taxon>Eukaryota</taxon>
        <taxon>Viridiplantae</taxon>
        <taxon>Streptophyta</taxon>
        <taxon>Embryophyta</taxon>
        <taxon>Tracheophyta</taxon>
        <taxon>Spermatophyta</taxon>
        <taxon>Magnoliopsida</taxon>
        <taxon>eudicotyledons</taxon>
        <taxon>Gunneridae</taxon>
        <taxon>Pentapetalae</taxon>
        <taxon>asterids</taxon>
        <taxon>lamiids</taxon>
        <taxon>Gentianales</taxon>
        <taxon>Apocynaceae</taxon>
        <taxon>Rauvolfioideae</taxon>
        <taxon>Vinceae</taxon>
        <taxon>Catharanthinae</taxon>
        <taxon>Catharanthus</taxon>
    </lineage>
</organism>
<keyword evidence="2" id="KW-1185">Reference proteome</keyword>
<accession>A0ACC0A527</accession>
<evidence type="ECO:0000313" key="1">
    <source>
        <dbReference type="EMBL" id="KAI5655355.1"/>
    </source>
</evidence>
<sequence>MEESIQKAPTHIAILSSIGMGHLIRHLDFQPKFLITLIIPTDEYIQKPRTHIAILSSLGMGHLISLIQFSKRLLDFQPNFLITLIIPTDEIVVQIHDNMMRSLPAVRDTLRLLNQSNSHPVSILVVDLFGPPAIDLAREFNISPYMFFSTNGMFLSLVLHMPKIDKMFTCDFRDSFEPIKLPGIIPLYGKDLVDSAQDRKSEAYKILLQTFDEYKALDGIFVNSFMGLESSAFRALKEIEGFKVPIYPIGPITQYDKKTEINRPDCLKWLDEQPFGSTLFVSFGSGGTLSQEQLNELAFGLELSGQRFLWVIRTPNEKIRNAAFFSVQTTKRYPLEFLPKGFLERTKGKGLVIPSWAPQNEVLNHGSIGGFLTHCGWNSVLESMVNGIPLIAWPLYAEQKMNSVLLTDDLKVAFRVNMNEDGIVEREEIAKLGKKLIEGEEGEELRKKMKYFKDSAAEALTENGSSFKSLVEVASKWINC</sequence>
<gene>
    <name evidence="1" type="ORF">M9H77_32542</name>
</gene>
<protein>
    <submittedName>
        <fullName evidence="1">Uncharacterized protein</fullName>
    </submittedName>
</protein>